<proteinExistence type="predicted"/>
<reference evidence="2 3" key="1">
    <citation type="journal article" date="2011" name="Stand. Genomic Sci.">
        <title>Non-contiguous finished genome sequence and contextual data of the filamentous soil bacterium Ktedonobacter racemifer type strain (SOSP1-21).</title>
        <authorList>
            <person name="Chang Y.J."/>
            <person name="Land M."/>
            <person name="Hauser L."/>
            <person name="Chertkov O."/>
            <person name="Del Rio T.G."/>
            <person name="Nolan M."/>
            <person name="Copeland A."/>
            <person name="Tice H."/>
            <person name="Cheng J.F."/>
            <person name="Lucas S."/>
            <person name="Han C."/>
            <person name="Goodwin L."/>
            <person name="Pitluck S."/>
            <person name="Ivanova N."/>
            <person name="Ovchinikova G."/>
            <person name="Pati A."/>
            <person name="Chen A."/>
            <person name="Palaniappan K."/>
            <person name="Mavromatis K."/>
            <person name="Liolios K."/>
            <person name="Brettin T."/>
            <person name="Fiebig A."/>
            <person name="Rohde M."/>
            <person name="Abt B."/>
            <person name="Goker M."/>
            <person name="Detter J.C."/>
            <person name="Woyke T."/>
            <person name="Bristow J."/>
            <person name="Eisen J.A."/>
            <person name="Markowitz V."/>
            <person name="Hugenholtz P."/>
            <person name="Kyrpides N.C."/>
            <person name="Klenk H.P."/>
            <person name="Lapidus A."/>
        </authorList>
    </citation>
    <scope>NUCLEOTIDE SEQUENCE [LARGE SCALE GENOMIC DNA]</scope>
    <source>
        <strain evidence="3">DSM 44963</strain>
    </source>
</reference>
<feature type="compositionally biased region" description="Basic residues" evidence="1">
    <location>
        <begin position="1"/>
        <end position="13"/>
    </location>
</feature>
<dbReference type="EMBL" id="ADVG01000001">
    <property type="protein sequence ID" value="EFH89173.1"/>
    <property type="molecule type" value="Genomic_DNA"/>
</dbReference>
<evidence type="ECO:0000313" key="3">
    <source>
        <dbReference type="Proteomes" id="UP000004508"/>
    </source>
</evidence>
<gene>
    <name evidence="2" type="ORF">Krac_10715</name>
</gene>
<evidence type="ECO:0000256" key="1">
    <source>
        <dbReference type="SAM" id="MobiDB-lite"/>
    </source>
</evidence>
<dbReference type="OrthoDB" id="1446899at2"/>
<protein>
    <submittedName>
        <fullName evidence="2">Uncharacterized protein</fullName>
    </submittedName>
</protein>
<dbReference type="RefSeq" id="WP_007905589.1">
    <property type="nucleotide sequence ID" value="NZ_ADVG01000001.1"/>
</dbReference>
<dbReference type="AlphaFoldDB" id="D6TIB6"/>
<keyword evidence="3" id="KW-1185">Reference proteome</keyword>
<name>D6TIB6_KTERA</name>
<sequence>MREKRKKHQRSSSKNRGVEQAYDEETPFNPYLKAAILEVVENQVRHNDPPETRQALEQLLGKGYSRKQAIEMIGSAVVEEIWAVMHDHKPFDRARFAAFLEQLG</sequence>
<evidence type="ECO:0000313" key="2">
    <source>
        <dbReference type="EMBL" id="EFH89173.1"/>
    </source>
</evidence>
<feature type="region of interest" description="Disordered" evidence="1">
    <location>
        <begin position="1"/>
        <end position="24"/>
    </location>
</feature>
<dbReference type="InterPro" id="IPR014993">
    <property type="entry name" value="DUF1841"/>
</dbReference>
<dbReference type="Proteomes" id="UP000004508">
    <property type="component" value="Unassembled WGS sequence"/>
</dbReference>
<accession>D6TIB6</accession>
<dbReference type="InParanoid" id="D6TIB6"/>
<dbReference type="Pfam" id="PF08897">
    <property type="entry name" value="DUF1841"/>
    <property type="match status" value="1"/>
</dbReference>
<comment type="caution">
    <text evidence="2">The sequence shown here is derived from an EMBL/GenBank/DDBJ whole genome shotgun (WGS) entry which is preliminary data.</text>
</comment>
<organism evidence="2 3">
    <name type="scientific">Ktedonobacter racemifer DSM 44963</name>
    <dbReference type="NCBI Taxonomy" id="485913"/>
    <lineage>
        <taxon>Bacteria</taxon>
        <taxon>Bacillati</taxon>
        <taxon>Chloroflexota</taxon>
        <taxon>Ktedonobacteria</taxon>
        <taxon>Ktedonobacterales</taxon>
        <taxon>Ktedonobacteraceae</taxon>
        <taxon>Ktedonobacter</taxon>
    </lineage>
</organism>